<protein>
    <submittedName>
        <fullName evidence="2">Uncharacterized protein</fullName>
    </submittedName>
</protein>
<organism evidence="2 3">
    <name type="scientific">Stutzerimonas xanthomarina</name>
    <dbReference type="NCBI Taxonomy" id="271420"/>
    <lineage>
        <taxon>Bacteria</taxon>
        <taxon>Pseudomonadati</taxon>
        <taxon>Pseudomonadota</taxon>
        <taxon>Gammaproteobacteria</taxon>
        <taxon>Pseudomonadales</taxon>
        <taxon>Pseudomonadaceae</taxon>
        <taxon>Stutzerimonas</taxon>
    </lineage>
</organism>
<proteinExistence type="predicted"/>
<accession>A0A3R8V7X6</accession>
<evidence type="ECO:0000256" key="1">
    <source>
        <dbReference type="SAM" id="MobiDB-lite"/>
    </source>
</evidence>
<evidence type="ECO:0000313" key="2">
    <source>
        <dbReference type="EMBL" id="RRV05104.1"/>
    </source>
</evidence>
<evidence type="ECO:0000313" key="3">
    <source>
        <dbReference type="Proteomes" id="UP000276506"/>
    </source>
</evidence>
<dbReference type="Proteomes" id="UP000276506">
    <property type="component" value="Unassembled WGS sequence"/>
</dbReference>
<dbReference type="AlphaFoldDB" id="A0A3R8V7X6"/>
<dbReference type="EMBL" id="RHQL01000019">
    <property type="protein sequence ID" value="RRV05104.1"/>
    <property type="molecule type" value="Genomic_DNA"/>
</dbReference>
<sequence length="312" mass="34516">METHGAQPRRGRQRYTGHGGVPVNEQEDWVDLAGFRFDPLDLEKLEQWLHDLPIVDGVDEAIRESLDLMSTASAYWLDEWGAYATEASQVCSALHKRFDAIYQRLEFEEAGTIASAVRWALWEHEGRDSRLTASYALALAIESLQQICSWLMELRSESLALTPGPEVNLANLEHARRELYLEEIGARLAHADYLASARHALFVARLCEQAEHLSAKAEGYHVAELMRSAIEAAAWSARGSACGRGNSRPDSAKQLAAAQMREQIKRAAVSILSARPNATRRELTSALLARGVASAPTIRKYLDALGLSPGKN</sequence>
<name>A0A3R8V7X6_9GAMM</name>
<gene>
    <name evidence="2" type="ORF">EGJ28_21520</name>
</gene>
<reference evidence="2 3" key="1">
    <citation type="submission" date="2018-10" db="EMBL/GenBank/DDBJ databases">
        <title>Transmission dynamics of multidrug resistant bacteria on intensive care unit surfaces.</title>
        <authorList>
            <person name="D'Souza A.W."/>
            <person name="Potter R.F."/>
            <person name="Wallace M."/>
            <person name="Shupe A."/>
            <person name="Patel S."/>
            <person name="Sun S."/>
            <person name="Gul D."/>
            <person name="Kwon J.H."/>
            <person name="Andleeb S."/>
            <person name="Burnham C.-A.D."/>
            <person name="Dantas G."/>
        </authorList>
    </citation>
    <scope>NUCLEOTIDE SEQUENCE [LARGE SCALE GENOMIC DNA]</scope>
    <source>
        <strain evidence="2 3">PX_177</strain>
    </source>
</reference>
<comment type="caution">
    <text evidence="2">The sequence shown here is derived from an EMBL/GenBank/DDBJ whole genome shotgun (WGS) entry which is preliminary data.</text>
</comment>
<feature type="region of interest" description="Disordered" evidence="1">
    <location>
        <begin position="1"/>
        <end position="22"/>
    </location>
</feature>